<feature type="region of interest" description="Disordered" evidence="3">
    <location>
        <begin position="54"/>
        <end position="75"/>
    </location>
</feature>
<evidence type="ECO:0000256" key="1">
    <source>
        <dbReference type="ARBA" id="ARBA00022860"/>
    </source>
</evidence>
<dbReference type="GO" id="GO:0005516">
    <property type="term" value="F:calmodulin binding"/>
    <property type="evidence" value="ECO:0007669"/>
    <property type="project" value="UniProtKB-KW"/>
</dbReference>
<accession>A0AAD8H7A4</accession>
<dbReference type="PANTHER" id="PTHR32295">
    <property type="entry name" value="IQ-DOMAIN 5-RELATED"/>
    <property type="match status" value="1"/>
</dbReference>
<evidence type="ECO:0000256" key="2">
    <source>
        <dbReference type="ARBA" id="ARBA00024341"/>
    </source>
</evidence>
<proteinExistence type="inferred from homology"/>
<keyword evidence="5" id="KW-1185">Reference proteome</keyword>
<feature type="region of interest" description="Disordered" evidence="3">
    <location>
        <begin position="105"/>
        <end position="124"/>
    </location>
</feature>
<organism evidence="4 5">
    <name type="scientific">Heracleum sosnowskyi</name>
    <dbReference type="NCBI Taxonomy" id="360622"/>
    <lineage>
        <taxon>Eukaryota</taxon>
        <taxon>Viridiplantae</taxon>
        <taxon>Streptophyta</taxon>
        <taxon>Embryophyta</taxon>
        <taxon>Tracheophyta</taxon>
        <taxon>Spermatophyta</taxon>
        <taxon>Magnoliopsida</taxon>
        <taxon>eudicotyledons</taxon>
        <taxon>Gunneridae</taxon>
        <taxon>Pentapetalae</taxon>
        <taxon>asterids</taxon>
        <taxon>campanulids</taxon>
        <taxon>Apiales</taxon>
        <taxon>Apiaceae</taxon>
        <taxon>Apioideae</taxon>
        <taxon>apioid superclade</taxon>
        <taxon>Tordylieae</taxon>
        <taxon>Tordyliinae</taxon>
        <taxon>Heracleum</taxon>
    </lineage>
</organism>
<evidence type="ECO:0000313" key="5">
    <source>
        <dbReference type="Proteomes" id="UP001237642"/>
    </source>
</evidence>
<evidence type="ECO:0000256" key="3">
    <source>
        <dbReference type="SAM" id="MobiDB-lite"/>
    </source>
</evidence>
<dbReference type="EMBL" id="JAUIZM010000010">
    <property type="protein sequence ID" value="KAK1362150.1"/>
    <property type="molecule type" value="Genomic_DNA"/>
</dbReference>
<keyword evidence="1" id="KW-0112">Calmodulin-binding</keyword>
<comment type="caution">
    <text evidence="4">The sequence shown here is derived from an EMBL/GenBank/DDBJ whole genome shotgun (WGS) entry which is preliminary data.</text>
</comment>
<dbReference type="AlphaFoldDB" id="A0AAD8H7A4"/>
<dbReference type="Proteomes" id="UP001237642">
    <property type="component" value="Unassembled WGS sequence"/>
</dbReference>
<feature type="region of interest" description="Disordered" evidence="3">
    <location>
        <begin position="138"/>
        <end position="163"/>
    </location>
</feature>
<gene>
    <name evidence="4" type="ORF">POM88_046624</name>
</gene>
<sequence length="352" mass="40152">MDALVRVQARVRARRVRMSMEVQAVQHMLNERRSKAELLKEAVRHNTRSEIKDTNEARGSLQERKSPHIFSSSHAQKWKSIKNSHSQMKIGKNHITTRISAKPSLIGQTPHTTHSSSSLSSGFHLDKSSASPSFCSLTTPLSRNTSMASSRTDDSNSVSKPNYMNLTEAAKAKQRNMYHRTQSRPEDESKFLRNTNSIWGIKFQLLQKVLTEIEEIKATTYNISHVYEEYNVNRVLDYTNPVINNSDDGPIGNINEKQKEFIPSKHLRRQTRKISAIVTPPLSLLPADAASSVNSNLGHLYLPNFAIHSIAGKDGIIEWWFYRWDLFCMRYRLIFVNNLLKKPVTGGIHYHA</sequence>
<reference evidence="4" key="1">
    <citation type="submission" date="2023-02" db="EMBL/GenBank/DDBJ databases">
        <title>Genome of toxic invasive species Heracleum sosnowskyi carries increased number of genes despite the absence of recent whole-genome duplications.</title>
        <authorList>
            <person name="Schelkunov M."/>
            <person name="Shtratnikova V."/>
            <person name="Makarenko M."/>
            <person name="Klepikova A."/>
            <person name="Omelchenko D."/>
            <person name="Novikova G."/>
            <person name="Obukhova E."/>
            <person name="Bogdanov V."/>
            <person name="Penin A."/>
            <person name="Logacheva M."/>
        </authorList>
    </citation>
    <scope>NUCLEOTIDE SEQUENCE</scope>
    <source>
        <strain evidence="4">Hsosn_3</strain>
        <tissue evidence="4">Leaf</tissue>
    </source>
</reference>
<feature type="compositionally biased region" description="Basic and acidic residues" evidence="3">
    <location>
        <begin position="54"/>
        <end position="66"/>
    </location>
</feature>
<comment type="similarity">
    <text evidence="2">Belongs to the IQD family.</text>
</comment>
<protein>
    <submittedName>
        <fullName evidence="4">Uncharacterized protein</fullName>
    </submittedName>
</protein>
<reference evidence="4" key="2">
    <citation type="submission" date="2023-05" db="EMBL/GenBank/DDBJ databases">
        <authorList>
            <person name="Schelkunov M.I."/>
        </authorList>
    </citation>
    <scope>NUCLEOTIDE SEQUENCE</scope>
    <source>
        <strain evidence="4">Hsosn_3</strain>
        <tissue evidence="4">Leaf</tissue>
    </source>
</reference>
<dbReference type="PANTHER" id="PTHR32295:SF95">
    <property type="entry name" value="PROTEIN IQ-DOMAIN 6"/>
    <property type="match status" value="1"/>
</dbReference>
<name>A0AAD8H7A4_9APIA</name>
<evidence type="ECO:0000313" key="4">
    <source>
        <dbReference type="EMBL" id="KAK1362150.1"/>
    </source>
</evidence>